<evidence type="ECO:0000256" key="1">
    <source>
        <dbReference type="ARBA" id="ARBA00001968"/>
    </source>
</evidence>
<proteinExistence type="inferred from homology"/>
<organism evidence="9 10">
    <name type="scientific">Acipenser ruthenus</name>
    <name type="common">Sterlet sturgeon</name>
    <dbReference type="NCBI Taxonomy" id="7906"/>
    <lineage>
        <taxon>Eukaryota</taxon>
        <taxon>Metazoa</taxon>
        <taxon>Chordata</taxon>
        <taxon>Craniata</taxon>
        <taxon>Vertebrata</taxon>
        <taxon>Euteleostomi</taxon>
        <taxon>Actinopterygii</taxon>
        <taxon>Chondrostei</taxon>
        <taxon>Acipenseriformes</taxon>
        <taxon>Acipenseridae</taxon>
        <taxon>Acipenser</taxon>
    </lineage>
</organism>
<dbReference type="AlphaFoldDB" id="A0A444UAS6"/>
<dbReference type="PANTHER" id="PTHR22930:SF269">
    <property type="entry name" value="NUCLEASE HARBI1-LIKE PROTEIN"/>
    <property type="match status" value="1"/>
</dbReference>
<comment type="subcellular location">
    <subcellularLocation>
        <location evidence="2">Nucleus</location>
    </subcellularLocation>
</comment>
<comment type="similarity">
    <text evidence="3">Belongs to the HARBI1 family.</text>
</comment>
<keyword evidence="7" id="KW-0539">Nucleus</keyword>
<comment type="caution">
    <text evidence="9">The sequence shown here is derived from an EMBL/GenBank/DDBJ whole genome shotgun (WGS) entry which is preliminary data.</text>
</comment>
<reference evidence="9 10" key="1">
    <citation type="submission" date="2019-01" db="EMBL/GenBank/DDBJ databases">
        <title>Draft Genome and Complete Hox-Cluster Characterization of the Sterlet Sturgeon (Acipenser ruthenus).</title>
        <authorList>
            <person name="Wei Q."/>
        </authorList>
    </citation>
    <scope>NUCLEOTIDE SEQUENCE [LARGE SCALE GENOMIC DNA]</scope>
    <source>
        <strain evidence="9">WHYD16114868_AA</strain>
        <tissue evidence="9">Blood</tissue>
    </source>
</reference>
<dbReference type="Proteomes" id="UP000289886">
    <property type="component" value="Unassembled WGS sequence"/>
</dbReference>
<evidence type="ECO:0000256" key="5">
    <source>
        <dbReference type="ARBA" id="ARBA00022723"/>
    </source>
</evidence>
<dbReference type="EMBL" id="SCEB01214926">
    <property type="protein sequence ID" value="RXM32268.1"/>
    <property type="molecule type" value="Genomic_DNA"/>
</dbReference>
<name>A0A444UAS6_ACIRT</name>
<gene>
    <name evidence="9" type="ORF">EOD39_1512</name>
</gene>
<keyword evidence="10" id="KW-1185">Reference proteome</keyword>
<evidence type="ECO:0000256" key="2">
    <source>
        <dbReference type="ARBA" id="ARBA00004123"/>
    </source>
</evidence>
<feature type="domain" description="DDE Tnp4" evidence="8">
    <location>
        <begin position="2"/>
        <end position="132"/>
    </location>
</feature>
<evidence type="ECO:0000259" key="8">
    <source>
        <dbReference type="Pfam" id="PF13359"/>
    </source>
</evidence>
<dbReference type="Pfam" id="PF13359">
    <property type="entry name" value="DDE_Tnp_4"/>
    <property type="match status" value="1"/>
</dbReference>
<dbReference type="GO" id="GO:0004518">
    <property type="term" value="F:nuclease activity"/>
    <property type="evidence" value="ECO:0007669"/>
    <property type="project" value="UniProtKB-KW"/>
</dbReference>
<keyword evidence="4" id="KW-0540">Nuclease</keyword>
<evidence type="ECO:0000256" key="6">
    <source>
        <dbReference type="ARBA" id="ARBA00022801"/>
    </source>
</evidence>
<keyword evidence="5" id="KW-0479">Metal-binding</keyword>
<evidence type="ECO:0000313" key="10">
    <source>
        <dbReference type="Proteomes" id="UP000289886"/>
    </source>
</evidence>
<evidence type="ECO:0000256" key="7">
    <source>
        <dbReference type="ARBA" id="ARBA00023242"/>
    </source>
</evidence>
<comment type="cofactor">
    <cofactor evidence="1">
        <name>a divalent metal cation</name>
        <dbReference type="ChEBI" id="CHEBI:60240"/>
    </cofactor>
</comment>
<dbReference type="InterPro" id="IPR045249">
    <property type="entry name" value="HARBI1-like"/>
</dbReference>
<dbReference type="PANTHER" id="PTHR22930">
    <property type="match status" value="1"/>
</dbReference>
<dbReference type="GO" id="GO:0005634">
    <property type="term" value="C:nucleus"/>
    <property type="evidence" value="ECO:0007669"/>
    <property type="project" value="UniProtKB-SubCell"/>
</dbReference>
<dbReference type="GO" id="GO:0016787">
    <property type="term" value="F:hydrolase activity"/>
    <property type="evidence" value="ECO:0007669"/>
    <property type="project" value="UniProtKB-KW"/>
</dbReference>
<keyword evidence="6" id="KW-0378">Hydrolase</keyword>
<dbReference type="GO" id="GO:0046872">
    <property type="term" value="F:metal ion binding"/>
    <property type="evidence" value="ECO:0007669"/>
    <property type="project" value="UniProtKB-KW"/>
</dbReference>
<dbReference type="InterPro" id="IPR027806">
    <property type="entry name" value="HARBI1_dom"/>
</dbReference>
<accession>A0A444UAS6</accession>
<evidence type="ECO:0000256" key="3">
    <source>
        <dbReference type="ARBA" id="ARBA00006958"/>
    </source>
</evidence>
<sequence>MAVVDADLNFIYVDVGTNGRMSDGCVWGKCGFSSTLANNTLYIPDVQALAGRETKVPYVLIADEAFGLKPYLMKPFPRGQLNLESQIFNYRLSRARRCIENAFGILAARWRVFRKAIGLQKIIRLAACTLHNFQRSTPAARNVCSPPGSIDIDDLGTGQVIAGAWRNKTVVQPMSSLGGNRCNHADKNFFISPAALLAGS</sequence>
<evidence type="ECO:0000313" key="9">
    <source>
        <dbReference type="EMBL" id="RXM32268.1"/>
    </source>
</evidence>
<protein>
    <recommendedName>
        <fullName evidence="8">DDE Tnp4 domain-containing protein</fullName>
    </recommendedName>
</protein>
<evidence type="ECO:0000256" key="4">
    <source>
        <dbReference type="ARBA" id="ARBA00022722"/>
    </source>
</evidence>